<dbReference type="InterPro" id="IPR004701">
    <property type="entry name" value="PTS_EIIA_man-typ"/>
</dbReference>
<dbReference type="EMBL" id="JAHUZB010000003">
    <property type="protein sequence ID" value="MBV7390460.1"/>
    <property type="molecule type" value="Genomic_DNA"/>
</dbReference>
<dbReference type="PANTHER" id="PTHR33799">
    <property type="entry name" value="PTS PERMEASE-RELATED-RELATED"/>
    <property type="match status" value="1"/>
</dbReference>
<dbReference type="Proteomes" id="UP000774130">
    <property type="component" value="Unassembled WGS sequence"/>
</dbReference>
<evidence type="ECO:0000256" key="5">
    <source>
        <dbReference type="ARBA" id="ARBA00022683"/>
    </source>
</evidence>
<keyword evidence="4 7" id="KW-0762">Sugar transport</keyword>
<dbReference type="RefSeq" id="WP_218325525.1">
    <property type="nucleotide sequence ID" value="NZ_JAHUZB010000003.1"/>
</dbReference>
<dbReference type="CDD" id="cd00006">
    <property type="entry name" value="PTS_IIA_man"/>
    <property type="match status" value="1"/>
</dbReference>
<protein>
    <submittedName>
        <fullName evidence="7">PTS sugar transporter subunit IIA</fullName>
    </submittedName>
</protein>
<dbReference type="PANTHER" id="PTHR33799:SF1">
    <property type="entry name" value="PTS SYSTEM MANNOSE-SPECIFIC EIIAB COMPONENT-RELATED"/>
    <property type="match status" value="1"/>
</dbReference>
<feature type="domain" description="PTS EIIA type-4" evidence="6">
    <location>
        <begin position="1"/>
        <end position="135"/>
    </location>
</feature>
<dbReference type="Pfam" id="PF03610">
    <property type="entry name" value="EIIA-man"/>
    <property type="match status" value="1"/>
</dbReference>
<name>A0ABS6TC25_9ENTE</name>
<dbReference type="InterPro" id="IPR051471">
    <property type="entry name" value="Bacterial_PTS_sugar_comp"/>
</dbReference>
<evidence type="ECO:0000256" key="1">
    <source>
        <dbReference type="ARBA" id="ARBA00004496"/>
    </source>
</evidence>
<gene>
    <name evidence="7" type="ORF">KUA55_07200</name>
</gene>
<reference evidence="7 8" key="1">
    <citation type="submission" date="2021-06" db="EMBL/GenBank/DDBJ databases">
        <title>Enterococcus alishanensis sp. nov., a novel lactic acid bacterium isolated from fresh coffee beans.</title>
        <authorList>
            <person name="Chen Y.-S."/>
        </authorList>
    </citation>
    <scope>NUCLEOTIDE SEQUENCE [LARGE SCALE GENOMIC DNA]</scope>
    <source>
        <strain evidence="7 8">ALS3</strain>
    </source>
</reference>
<evidence type="ECO:0000313" key="8">
    <source>
        <dbReference type="Proteomes" id="UP000774130"/>
    </source>
</evidence>
<keyword evidence="2" id="KW-0813">Transport</keyword>
<keyword evidence="5" id="KW-0598">Phosphotransferase system</keyword>
<accession>A0ABS6TC25</accession>
<keyword evidence="8" id="KW-1185">Reference proteome</keyword>
<dbReference type="InterPro" id="IPR033887">
    <property type="entry name" value="PTS_IIA_man"/>
</dbReference>
<evidence type="ECO:0000259" key="6">
    <source>
        <dbReference type="PROSITE" id="PS51096"/>
    </source>
</evidence>
<evidence type="ECO:0000256" key="4">
    <source>
        <dbReference type="ARBA" id="ARBA00022597"/>
    </source>
</evidence>
<proteinExistence type="predicted"/>
<sequence>MRNILIATHSTFASGIQGSLNLLIGERSEITVIDAYVDDTDYTEKIDDFFEKYNDQDEYIVFTDLYGGSVNQKMVNYKNKYDFQLITGFNLPILLEIILAGETLNSSMVEELVEKCRQELSLVHIDMTEDDEDDFI</sequence>
<evidence type="ECO:0000313" key="7">
    <source>
        <dbReference type="EMBL" id="MBV7390460.1"/>
    </source>
</evidence>
<dbReference type="PROSITE" id="PS51096">
    <property type="entry name" value="PTS_EIIA_TYPE_4"/>
    <property type="match status" value="1"/>
</dbReference>
<evidence type="ECO:0000256" key="3">
    <source>
        <dbReference type="ARBA" id="ARBA00022490"/>
    </source>
</evidence>
<keyword evidence="3" id="KW-0963">Cytoplasm</keyword>
<evidence type="ECO:0000256" key="2">
    <source>
        <dbReference type="ARBA" id="ARBA00022448"/>
    </source>
</evidence>
<comment type="subcellular location">
    <subcellularLocation>
        <location evidence="1">Cytoplasm</location>
    </subcellularLocation>
</comment>
<comment type="caution">
    <text evidence="7">The sequence shown here is derived from an EMBL/GenBank/DDBJ whole genome shotgun (WGS) entry which is preliminary data.</text>
</comment>
<organism evidence="7 8">
    <name type="scientific">Enterococcus alishanensis</name>
    <dbReference type="NCBI Taxonomy" id="1303817"/>
    <lineage>
        <taxon>Bacteria</taxon>
        <taxon>Bacillati</taxon>
        <taxon>Bacillota</taxon>
        <taxon>Bacilli</taxon>
        <taxon>Lactobacillales</taxon>
        <taxon>Enterococcaceae</taxon>
        <taxon>Enterococcus</taxon>
    </lineage>
</organism>